<dbReference type="RefSeq" id="WP_344510700.1">
    <property type="nucleotide sequence ID" value="NZ_BAAAQD010000025.1"/>
</dbReference>
<dbReference type="PROSITE" id="PS50231">
    <property type="entry name" value="RICIN_B_LECTIN"/>
    <property type="match status" value="1"/>
</dbReference>
<name>A0ABN2CHD7_9ACTN</name>
<dbReference type="InterPro" id="IPR000772">
    <property type="entry name" value="Ricin_B_lectin"/>
</dbReference>
<dbReference type="EMBL" id="BAAAQD010000025">
    <property type="protein sequence ID" value="GAA1556364.1"/>
    <property type="molecule type" value="Genomic_DNA"/>
</dbReference>
<dbReference type="InterPro" id="IPR000070">
    <property type="entry name" value="Pectinesterase_cat"/>
</dbReference>
<dbReference type="PANTHER" id="PTHR31321:SF57">
    <property type="entry name" value="PECTINESTERASE 53-RELATED"/>
    <property type="match status" value="1"/>
</dbReference>
<dbReference type="CDD" id="cd00161">
    <property type="entry name" value="beta-trefoil_Ricin-like"/>
    <property type="match status" value="1"/>
</dbReference>
<evidence type="ECO:0000259" key="5">
    <source>
        <dbReference type="SMART" id="SM00458"/>
    </source>
</evidence>
<keyword evidence="7" id="KW-1185">Reference proteome</keyword>
<dbReference type="InterPro" id="IPR012334">
    <property type="entry name" value="Pectin_lyas_fold"/>
</dbReference>
<dbReference type="InterPro" id="IPR011050">
    <property type="entry name" value="Pectin_lyase_fold/virulence"/>
</dbReference>
<dbReference type="SUPFAM" id="SSF51126">
    <property type="entry name" value="Pectin lyase-like"/>
    <property type="match status" value="1"/>
</dbReference>
<dbReference type="Gene3D" id="2.80.10.50">
    <property type="match status" value="2"/>
</dbReference>
<dbReference type="Pfam" id="PF01095">
    <property type="entry name" value="Pectinesterase"/>
    <property type="match status" value="1"/>
</dbReference>
<evidence type="ECO:0000256" key="2">
    <source>
        <dbReference type="ARBA" id="ARBA00022801"/>
    </source>
</evidence>
<comment type="similarity">
    <text evidence="1">Belongs to the pectinesterase family.</text>
</comment>
<accession>A0ABN2CHD7</accession>
<keyword evidence="4" id="KW-1133">Transmembrane helix</keyword>
<keyword evidence="4" id="KW-0472">Membrane</keyword>
<reference evidence="6 7" key="1">
    <citation type="journal article" date="2019" name="Int. J. Syst. Evol. Microbiol.">
        <title>The Global Catalogue of Microorganisms (GCM) 10K type strain sequencing project: providing services to taxonomists for standard genome sequencing and annotation.</title>
        <authorList>
            <consortium name="The Broad Institute Genomics Platform"/>
            <consortium name="The Broad Institute Genome Sequencing Center for Infectious Disease"/>
            <person name="Wu L."/>
            <person name="Ma J."/>
        </authorList>
    </citation>
    <scope>NUCLEOTIDE SEQUENCE [LARGE SCALE GENOMIC DNA]</scope>
    <source>
        <strain evidence="6 7">JCM 15933</strain>
    </source>
</reference>
<feature type="domain" description="Ricin B lectin" evidence="5">
    <location>
        <begin position="47"/>
        <end position="186"/>
    </location>
</feature>
<keyword evidence="2" id="KW-0378">Hydrolase</keyword>
<dbReference type="SMART" id="SM00458">
    <property type="entry name" value="RICIN"/>
    <property type="match status" value="1"/>
</dbReference>
<dbReference type="PANTHER" id="PTHR31321">
    <property type="entry name" value="ACYL-COA THIOESTER HYDROLASE YBHC-RELATED"/>
    <property type="match status" value="1"/>
</dbReference>
<proteinExistence type="inferred from homology"/>
<dbReference type="Gene3D" id="2.160.20.10">
    <property type="entry name" value="Single-stranded right-handed beta-helix, Pectin lyase-like"/>
    <property type="match status" value="1"/>
</dbReference>
<evidence type="ECO:0000256" key="4">
    <source>
        <dbReference type="SAM" id="Phobius"/>
    </source>
</evidence>
<evidence type="ECO:0000256" key="3">
    <source>
        <dbReference type="ARBA" id="ARBA00023085"/>
    </source>
</evidence>
<protein>
    <recommendedName>
        <fullName evidence="5">Ricin B lectin domain-containing protein</fullName>
    </recommendedName>
</protein>
<gene>
    <name evidence="6" type="ORF">GCM10009827_091560</name>
</gene>
<dbReference type="Proteomes" id="UP001501470">
    <property type="component" value="Unassembled WGS sequence"/>
</dbReference>
<evidence type="ECO:0000313" key="6">
    <source>
        <dbReference type="EMBL" id="GAA1556364.1"/>
    </source>
</evidence>
<dbReference type="Pfam" id="PF14200">
    <property type="entry name" value="RicinB_lectin_2"/>
    <property type="match status" value="2"/>
</dbReference>
<evidence type="ECO:0000256" key="1">
    <source>
        <dbReference type="ARBA" id="ARBA00008891"/>
    </source>
</evidence>
<dbReference type="InterPro" id="IPR035992">
    <property type="entry name" value="Ricin_B-like_lectins"/>
</dbReference>
<keyword evidence="3" id="KW-0063">Aspartyl esterase</keyword>
<organism evidence="6 7">
    <name type="scientific">Dactylosporangium maewongense</name>
    <dbReference type="NCBI Taxonomy" id="634393"/>
    <lineage>
        <taxon>Bacteria</taxon>
        <taxon>Bacillati</taxon>
        <taxon>Actinomycetota</taxon>
        <taxon>Actinomycetes</taxon>
        <taxon>Micromonosporales</taxon>
        <taxon>Micromonosporaceae</taxon>
        <taxon>Dactylosporangium</taxon>
    </lineage>
</organism>
<evidence type="ECO:0000313" key="7">
    <source>
        <dbReference type="Proteomes" id="UP001501470"/>
    </source>
</evidence>
<comment type="caution">
    <text evidence="6">The sequence shown here is derived from an EMBL/GenBank/DDBJ whole genome shotgun (WGS) entry which is preliminary data.</text>
</comment>
<feature type="transmembrane region" description="Helical" evidence="4">
    <location>
        <begin position="12"/>
        <end position="36"/>
    </location>
</feature>
<keyword evidence="4" id="KW-0812">Transmembrane</keyword>
<dbReference type="SUPFAM" id="SSF50370">
    <property type="entry name" value="Ricin B-like lectins"/>
    <property type="match status" value="1"/>
</dbReference>
<sequence>MHPQPSARWRRLTVRVAGVAAAALAVPIAVLAVSVWPSEAAASPAAGGVYTLASGASGKCVDVAGAATGNSALLVQIACNSAAADQRFTVIVQGGAFNLVNANSGKCVDVPYASTTSGTQLWQYTCGVSTNQQWTFTASSAAAGKYVVKSVSSALCLSDKDGSTAGGNPIVQETCADIARMQWSFNHVGGATATASPPPTSGKPTVAADGTGTFRTVQAAIDAVPANNSGRVTITIKPGTYREIVTIPANKPYITLQGLGSAPAGTVIVNNHWAGGGFPGGSATMFVNGHDSVLTNLTVSNDFDESTQTSGQQAVALQLDADRSILRNVRLLGDQDTFQINDHARLYVVGSYIEGTVDFIYSGGTAVFNACSIFEKRSTGGPITAASTDPAKTYGFLFYRSTITGASNNVTQLGRPWRQGAQVLYRESSLSATIKLAQPWNDMGDATWKQARFFEYRNTGAGATVNGNRPQLSDSQAANYTPQKYLAGTDGWNPM</sequence>